<dbReference type="Pfam" id="PF00107">
    <property type="entry name" value="ADH_zinc_N"/>
    <property type="match status" value="1"/>
</dbReference>
<evidence type="ECO:0000313" key="7">
    <source>
        <dbReference type="Proteomes" id="UP000297989"/>
    </source>
</evidence>
<keyword evidence="2" id="KW-0479">Metal-binding</keyword>
<dbReference type="GO" id="GO:0046294">
    <property type="term" value="P:formaldehyde catabolic process"/>
    <property type="evidence" value="ECO:0007669"/>
    <property type="project" value="TreeGrafter"/>
</dbReference>
<dbReference type="InterPro" id="IPR011032">
    <property type="entry name" value="GroES-like_sf"/>
</dbReference>
<evidence type="ECO:0000256" key="1">
    <source>
        <dbReference type="ARBA" id="ARBA00001947"/>
    </source>
</evidence>
<feature type="non-terminal residue" evidence="6">
    <location>
        <position position="1"/>
    </location>
</feature>
<dbReference type="GO" id="GO:0051903">
    <property type="term" value="F:S-(hydroxymethyl)glutathione dehydrogenase [NAD(P)+] activity"/>
    <property type="evidence" value="ECO:0007669"/>
    <property type="project" value="TreeGrafter"/>
</dbReference>
<dbReference type="Gene3D" id="3.90.180.10">
    <property type="entry name" value="Medium-chain alcohol dehydrogenases, catalytic domain"/>
    <property type="match status" value="1"/>
</dbReference>
<dbReference type="EMBL" id="PYKK01000172">
    <property type="protein sequence ID" value="TGD52017.1"/>
    <property type="molecule type" value="Genomic_DNA"/>
</dbReference>
<evidence type="ECO:0000256" key="2">
    <source>
        <dbReference type="ARBA" id="ARBA00022723"/>
    </source>
</evidence>
<organism evidence="6 7">
    <name type="scientific">Salmonella enterica subsp. enterica serovar Poona</name>
    <dbReference type="NCBI Taxonomy" id="436295"/>
    <lineage>
        <taxon>Bacteria</taxon>
        <taxon>Pseudomonadati</taxon>
        <taxon>Pseudomonadota</taxon>
        <taxon>Gammaproteobacteria</taxon>
        <taxon>Enterobacterales</taxon>
        <taxon>Enterobacteriaceae</taxon>
        <taxon>Salmonella</taxon>
    </lineage>
</organism>
<evidence type="ECO:0000256" key="3">
    <source>
        <dbReference type="ARBA" id="ARBA00022833"/>
    </source>
</evidence>
<dbReference type="InterPro" id="IPR036291">
    <property type="entry name" value="NAD(P)-bd_dom_sf"/>
</dbReference>
<dbReference type="InterPro" id="IPR013149">
    <property type="entry name" value="ADH-like_C"/>
</dbReference>
<evidence type="ECO:0000313" key="6">
    <source>
        <dbReference type="EMBL" id="TGD52017.1"/>
    </source>
</evidence>
<reference evidence="6 7" key="1">
    <citation type="submission" date="2018-03" db="EMBL/GenBank/DDBJ databases">
        <title>Non-Typhoidal Salmonella genome sequencing and assembly.</title>
        <authorList>
            <person name="Matchawe C."/>
        </authorList>
    </citation>
    <scope>NUCLEOTIDE SEQUENCE [LARGE SCALE GENOMIC DNA]</scope>
    <source>
        <strain evidence="6 7">8EV</strain>
    </source>
</reference>
<accession>A0A659SFZ8</accession>
<dbReference type="FunFam" id="3.40.50.720:FF:000003">
    <property type="entry name" value="S-(hydroxymethyl)glutathione dehydrogenase"/>
    <property type="match status" value="1"/>
</dbReference>
<proteinExistence type="predicted"/>
<dbReference type="SUPFAM" id="SSF51735">
    <property type="entry name" value="NAD(P)-binding Rossmann-fold domains"/>
    <property type="match status" value="1"/>
</dbReference>
<dbReference type="PANTHER" id="PTHR43880">
    <property type="entry name" value="ALCOHOL DEHYDROGENASE"/>
    <property type="match status" value="1"/>
</dbReference>
<feature type="domain" description="Alcohol dehydrogenase-like C-terminal" evidence="5">
    <location>
        <begin position="7"/>
        <end position="130"/>
    </location>
</feature>
<dbReference type="Gene3D" id="3.40.50.720">
    <property type="entry name" value="NAD(P)-binding Rossmann-like Domain"/>
    <property type="match status" value="1"/>
</dbReference>
<comment type="cofactor">
    <cofactor evidence="1">
        <name>Zn(2+)</name>
        <dbReference type="ChEBI" id="CHEBI:29105"/>
    </cofactor>
</comment>
<evidence type="ECO:0000256" key="4">
    <source>
        <dbReference type="ARBA" id="ARBA00023027"/>
    </source>
</evidence>
<sequence>NRLADNQAAPQAKAGRIIAVDTKPEKFTLAGEMGATDFINPNDYDKPIQDVIVELTDGGVDFSFECIGNVNVMRAALECCHKGWGESMIIGVAGAGQEIKTRPFQLVTGRVWRGSAFGGVKGRTQLPGMVEDAMNGKIRLDPFITHRLPLEQINDAFELMHQGKSIRTVIHFSDN</sequence>
<comment type="caution">
    <text evidence="6">The sequence shown here is derived from an EMBL/GenBank/DDBJ whole genome shotgun (WGS) entry which is preliminary data.</text>
</comment>
<dbReference type="GO" id="GO:0008270">
    <property type="term" value="F:zinc ion binding"/>
    <property type="evidence" value="ECO:0007669"/>
    <property type="project" value="TreeGrafter"/>
</dbReference>
<gene>
    <name evidence="6" type="ORF">C9F10_01765</name>
</gene>
<dbReference type="PANTHER" id="PTHR43880:SF12">
    <property type="entry name" value="ALCOHOL DEHYDROGENASE CLASS-3"/>
    <property type="match status" value="1"/>
</dbReference>
<dbReference type="AlphaFoldDB" id="A0A659SFZ8"/>
<protein>
    <submittedName>
        <fullName evidence="6">Alcohol dehydrogenase</fullName>
    </submittedName>
</protein>
<name>A0A659SFZ8_SALET</name>
<dbReference type="SUPFAM" id="SSF50129">
    <property type="entry name" value="GroES-like"/>
    <property type="match status" value="1"/>
</dbReference>
<dbReference type="GO" id="GO:0005829">
    <property type="term" value="C:cytosol"/>
    <property type="evidence" value="ECO:0007669"/>
    <property type="project" value="TreeGrafter"/>
</dbReference>
<dbReference type="Proteomes" id="UP000297989">
    <property type="component" value="Unassembled WGS sequence"/>
</dbReference>
<keyword evidence="3" id="KW-0862">Zinc</keyword>
<keyword evidence="4" id="KW-0520">NAD</keyword>
<evidence type="ECO:0000259" key="5">
    <source>
        <dbReference type="Pfam" id="PF00107"/>
    </source>
</evidence>